<reference evidence="2 3" key="1">
    <citation type="submission" date="2019-12" db="EMBL/GenBank/DDBJ databases">
        <title>Draft genome sequencing of Halomonas alimentaria DSM 15356.</title>
        <authorList>
            <person name="Pandiyan K."/>
            <person name="Kushwaha P."/>
            <person name="Gowdham M."/>
            <person name="Chakdar H."/>
            <person name="Singh A."/>
            <person name="Kumar M."/>
            <person name="Saxena A.K."/>
        </authorList>
    </citation>
    <scope>NUCLEOTIDE SEQUENCE [LARGE SCALE GENOMIC DNA]</scope>
    <source>
        <strain evidence="2 3">DSM 15356</strain>
    </source>
</reference>
<dbReference type="OrthoDB" id="482277at2"/>
<sequence>MPPPALAIPRTPLVAVYGTLKRGLRNHHWLDGAGFMGSDRLADVTLYDLGPFPGAKLESSHGVEIEVFEVEVRLLTGLDQLEDYRPHQPRQGLYDRAVHPTAFGPAWLYLYNPDVTGFTAIRQGGW</sequence>
<keyword evidence="2" id="KW-0808">Transferase</keyword>
<dbReference type="SUPFAM" id="SSF110857">
    <property type="entry name" value="Gamma-glutamyl cyclotransferase-like"/>
    <property type="match status" value="1"/>
</dbReference>
<name>A0A7X4W2X6_9GAMM</name>
<protein>
    <submittedName>
        <fullName evidence="2">Gamma-glutamylcyclotransferase</fullName>
    </submittedName>
</protein>
<accession>A0A7X4W2X6</accession>
<feature type="domain" description="Gamma-glutamylcyclotransferase AIG2-like" evidence="1">
    <location>
        <begin position="14"/>
        <end position="126"/>
    </location>
</feature>
<gene>
    <name evidence="2" type="ORF">GRB96_02685</name>
</gene>
<comment type="caution">
    <text evidence="2">The sequence shown here is derived from an EMBL/GenBank/DDBJ whole genome shotgun (WGS) entry which is preliminary data.</text>
</comment>
<keyword evidence="3" id="KW-1185">Reference proteome</keyword>
<dbReference type="Pfam" id="PF06094">
    <property type="entry name" value="GGACT"/>
    <property type="match status" value="1"/>
</dbReference>
<dbReference type="Proteomes" id="UP000487929">
    <property type="component" value="Unassembled WGS sequence"/>
</dbReference>
<dbReference type="EMBL" id="WUTT01000001">
    <property type="protein sequence ID" value="NAW33329.1"/>
    <property type="molecule type" value="Genomic_DNA"/>
</dbReference>
<proteinExistence type="predicted"/>
<dbReference type="InterPro" id="IPR036568">
    <property type="entry name" value="GGCT-like_sf"/>
</dbReference>
<evidence type="ECO:0000313" key="2">
    <source>
        <dbReference type="EMBL" id="NAW33329.1"/>
    </source>
</evidence>
<dbReference type="CDD" id="cd06661">
    <property type="entry name" value="GGCT_like"/>
    <property type="match status" value="1"/>
</dbReference>
<dbReference type="InterPro" id="IPR013024">
    <property type="entry name" value="GGCT-like"/>
</dbReference>
<dbReference type="InterPro" id="IPR009288">
    <property type="entry name" value="AIG2-like_dom"/>
</dbReference>
<organism evidence="2 3">
    <name type="scientific">Halomonas alimentaria</name>
    <dbReference type="NCBI Taxonomy" id="147248"/>
    <lineage>
        <taxon>Bacteria</taxon>
        <taxon>Pseudomonadati</taxon>
        <taxon>Pseudomonadota</taxon>
        <taxon>Gammaproteobacteria</taxon>
        <taxon>Oceanospirillales</taxon>
        <taxon>Halomonadaceae</taxon>
        <taxon>Halomonas</taxon>
    </lineage>
</organism>
<dbReference type="Gene3D" id="3.10.490.10">
    <property type="entry name" value="Gamma-glutamyl cyclotransferase-like"/>
    <property type="match status" value="1"/>
</dbReference>
<dbReference type="AlphaFoldDB" id="A0A7X4W2X6"/>
<evidence type="ECO:0000259" key="1">
    <source>
        <dbReference type="Pfam" id="PF06094"/>
    </source>
</evidence>
<dbReference type="GO" id="GO:0016740">
    <property type="term" value="F:transferase activity"/>
    <property type="evidence" value="ECO:0007669"/>
    <property type="project" value="UniProtKB-KW"/>
</dbReference>
<dbReference type="RefSeq" id="WP_161430328.1">
    <property type="nucleotide sequence ID" value="NZ_WUTT01000001.1"/>
</dbReference>
<evidence type="ECO:0000313" key="3">
    <source>
        <dbReference type="Proteomes" id="UP000487929"/>
    </source>
</evidence>